<dbReference type="NCBIfam" id="TIGR00679">
    <property type="entry name" value="hpr-ser"/>
    <property type="match status" value="1"/>
</dbReference>
<feature type="domain" description="HPr kinase/phosphorylase C-terminal" evidence="11">
    <location>
        <begin position="132"/>
        <end position="293"/>
    </location>
</feature>
<keyword evidence="4" id="KW-0808">Transferase</keyword>
<sequence>MSKLYASKLIEQFNLEILSGKGKIKNLIEVYGINRAGLELTGFFEDGEKSHRIIVMSTKENSYVLNFSAEERREKYKKLFSQNIPLIIITQKFEDKIVIDVAKELNILLVKTKNNSTSDFTQNILEFMDDYFAPVIEIHASFISIFGKGVLLIGESGIGKSEITLDLLKANHLFVGDDRIVVTKKFNEIFGKSHEILKNLVEVRGIGIIDVSKTNGYQVILDKSKIDIVIELLKFKKDGIDYSERLGADFEKYELLGVQVPYLKIPVTSGRNIPNIIEAAVAKLKIKESGLYQDEATLLTERALKFNND</sequence>
<evidence type="ECO:0000259" key="10">
    <source>
        <dbReference type="Pfam" id="PF02603"/>
    </source>
</evidence>
<dbReference type="PANTHER" id="PTHR30305">
    <property type="entry name" value="PROTEIN YJDM-RELATED"/>
    <property type="match status" value="1"/>
</dbReference>
<dbReference type="SUPFAM" id="SSF53795">
    <property type="entry name" value="PEP carboxykinase-like"/>
    <property type="match status" value="1"/>
</dbReference>
<evidence type="ECO:0000256" key="3">
    <source>
        <dbReference type="ARBA" id="ARBA00022527"/>
    </source>
</evidence>
<dbReference type="Gene3D" id="3.40.50.300">
    <property type="entry name" value="P-loop containing nucleotide triphosphate hydrolases"/>
    <property type="match status" value="1"/>
</dbReference>
<evidence type="ECO:0000256" key="6">
    <source>
        <dbReference type="ARBA" id="ARBA00022777"/>
    </source>
</evidence>
<gene>
    <name evidence="12" type="primary">hprK</name>
    <name evidence="12" type="ORF">STAIW_v1c00740</name>
</gene>
<dbReference type="AlphaFoldDB" id="S5LVZ6"/>
<dbReference type="HOGENOM" id="CLU_052030_0_1_14"/>
<evidence type="ECO:0000256" key="1">
    <source>
        <dbReference type="ARBA" id="ARBA00001120"/>
    </source>
</evidence>
<comment type="similarity">
    <text evidence="2">Belongs to the HPrK/P family.</text>
</comment>
<dbReference type="eggNOG" id="COG1493">
    <property type="taxonomic scope" value="Bacteria"/>
</dbReference>
<reference evidence="12 13" key="1">
    <citation type="journal article" date="2013" name="Genome Biol. Evol.">
        <title>Comparison of metabolic capacities and inference of gene content evolution in mosquito-associated Spiroplasma diminutum and S. taiwanense.</title>
        <authorList>
            <person name="Lo W.S."/>
            <person name="Ku C."/>
            <person name="Chen L.L."/>
            <person name="Chang T.H."/>
            <person name="Kuo C.H."/>
        </authorList>
    </citation>
    <scope>NUCLEOTIDE SEQUENCE [LARGE SCALE GENOMIC DNA]</scope>
    <source>
        <strain evidence="12">CT-1</strain>
    </source>
</reference>
<comment type="catalytic activity">
    <reaction evidence="1">
        <text>[HPr protein]-L-serine + ATP = [HPr protein]-O-phospho-L-serine + ADP + H(+)</text>
        <dbReference type="Rhea" id="RHEA:46600"/>
        <dbReference type="Rhea" id="RHEA-COMP:11602"/>
        <dbReference type="Rhea" id="RHEA-COMP:11603"/>
        <dbReference type="ChEBI" id="CHEBI:15378"/>
        <dbReference type="ChEBI" id="CHEBI:29999"/>
        <dbReference type="ChEBI" id="CHEBI:30616"/>
        <dbReference type="ChEBI" id="CHEBI:83421"/>
        <dbReference type="ChEBI" id="CHEBI:456216"/>
    </reaction>
</comment>
<evidence type="ECO:0000256" key="4">
    <source>
        <dbReference type="ARBA" id="ARBA00022679"/>
    </source>
</evidence>
<evidence type="ECO:0000256" key="9">
    <source>
        <dbReference type="ARBA" id="ARBA00047657"/>
    </source>
</evidence>
<dbReference type="InterPro" id="IPR011104">
    <property type="entry name" value="Hpr_kin/Pase_C"/>
</dbReference>
<dbReference type="CDD" id="cd01918">
    <property type="entry name" value="HprK_C"/>
    <property type="match status" value="1"/>
</dbReference>
<dbReference type="PATRIC" id="fig|1276220.3.peg.75"/>
<dbReference type="PANTHER" id="PTHR30305:SF1">
    <property type="entry name" value="HPR KINASE_PHOSPHORYLASE"/>
    <property type="match status" value="1"/>
</dbReference>
<protein>
    <submittedName>
        <fullName evidence="12">HPr kinase/phosphorylase</fullName>
    </submittedName>
</protein>
<dbReference type="Pfam" id="PF07475">
    <property type="entry name" value="Hpr_kinase_C"/>
    <property type="match status" value="1"/>
</dbReference>
<dbReference type="RefSeq" id="WP_020833905.1">
    <property type="nucleotide sequence ID" value="NC_021846.1"/>
</dbReference>
<evidence type="ECO:0000313" key="12">
    <source>
        <dbReference type="EMBL" id="AGR40766.1"/>
    </source>
</evidence>
<dbReference type="Pfam" id="PF02603">
    <property type="entry name" value="Hpr_kinase_N"/>
    <property type="match status" value="1"/>
</dbReference>
<proteinExistence type="inferred from homology"/>
<dbReference type="Proteomes" id="UP000014984">
    <property type="component" value="Chromosome"/>
</dbReference>
<evidence type="ECO:0000256" key="5">
    <source>
        <dbReference type="ARBA" id="ARBA00022741"/>
    </source>
</evidence>
<comment type="catalytic activity">
    <reaction evidence="9">
        <text>[HPr protein]-O-phospho-L-serine + phosphate + H(+) = [HPr protein]-L-serine + diphosphate</text>
        <dbReference type="Rhea" id="RHEA:46604"/>
        <dbReference type="Rhea" id="RHEA-COMP:11602"/>
        <dbReference type="Rhea" id="RHEA-COMP:11603"/>
        <dbReference type="ChEBI" id="CHEBI:15378"/>
        <dbReference type="ChEBI" id="CHEBI:29999"/>
        <dbReference type="ChEBI" id="CHEBI:33019"/>
        <dbReference type="ChEBI" id="CHEBI:43474"/>
        <dbReference type="ChEBI" id="CHEBI:83421"/>
    </reaction>
</comment>
<keyword evidence="5" id="KW-0547">Nucleotide-binding</keyword>
<keyword evidence="6 12" id="KW-0418">Kinase</keyword>
<evidence type="ECO:0000313" key="13">
    <source>
        <dbReference type="Proteomes" id="UP000014984"/>
    </source>
</evidence>
<dbReference type="InterPro" id="IPR011126">
    <property type="entry name" value="Hpr_kin/Pase_Hpr_N"/>
</dbReference>
<organism evidence="12 13">
    <name type="scientific">Spiroplasma taiwanense CT-1</name>
    <dbReference type="NCBI Taxonomy" id="1276220"/>
    <lineage>
        <taxon>Bacteria</taxon>
        <taxon>Bacillati</taxon>
        <taxon>Mycoplasmatota</taxon>
        <taxon>Mollicutes</taxon>
        <taxon>Entomoplasmatales</taxon>
        <taxon>Spiroplasmataceae</taxon>
        <taxon>Spiroplasma</taxon>
    </lineage>
</organism>
<dbReference type="GO" id="GO:0005524">
    <property type="term" value="F:ATP binding"/>
    <property type="evidence" value="ECO:0007669"/>
    <property type="project" value="UniProtKB-KW"/>
</dbReference>
<evidence type="ECO:0000256" key="8">
    <source>
        <dbReference type="ARBA" id="ARBA00023268"/>
    </source>
</evidence>
<dbReference type="InterPro" id="IPR027417">
    <property type="entry name" value="P-loop_NTPase"/>
</dbReference>
<keyword evidence="13" id="KW-1185">Reference proteome</keyword>
<name>S5LVZ6_9MOLU</name>
<dbReference type="InterPro" id="IPR028979">
    <property type="entry name" value="Ser_kin/Pase_Hpr-like_N_sf"/>
</dbReference>
<feature type="domain" description="HPr(Ser) kinase/phosphorylase N-terminal" evidence="10">
    <location>
        <begin position="7"/>
        <end position="128"/>
    </location>
</feature>
<dbReference type="Gene3D" id="3.40.1390.20">
    <property type="entry name" value="HprK N-terminal domain-like"/>
    <property type="match status" value="1"/>
</dbReference>
<dbReference type="STRING" id="1276220.STAIW_v1c00740"/>
<keyword evidence="3" id="KW-0723">Serine/threonine-protein kinase</keyword>
<dbReference type="GO" id="GO:0004674">
    <property type="term" value="F:protein serine/threonine kinase activity"/>
    <property type="evidence" value="ECO:0007669"/>
    <property type="project" value="UniProtKB-KW"/>
</dbReference>
<dbReference type="GO" id="GO:0000155">
    <property type="term" value="F:phosphorelay sensor kinase activity"/>
    <property type="evidence" value="ECO:0007669"/>
    <property type="project" value="InterPro"/>
</dbReference>
<dbReference type="OrthoDB" id="9778803at2"/>
<dbReference type="SUPFAM" id="SSF75138">
    <property type="entry name" value="HprK N-terminal domain-like"/>
    <property type="match status" value="1"/>
</dbReference>
<keyword evidence="7" id="KW-0067">ATP-binding</keyword>
<evidence type="ECO:0000259" key="11">
    <source>
        <dbReference type="Pfam" id="PF07475"/>
    </source>
</evidence>
<dbReference type="EMBL" id="CP005074">
    <property type="protein sequence ID" value="AGR40766.1"/>
    <property type="molecule type" value="Genomic_DNA"/>
</dbReference>
<dbReference type="InterPro" id="IPR003755">
    <property type="entry name" value="HPr(Ser)_kin/Pase"/>
</dbReference>
<evidence type="ECO:0000256" key="2">
    <source>
        <dbReference type="ARBA" id="ARBA00006883"/>
    </source>
</evidence>
<dbReference type="KEGG" id="stai:STAIW_v1c00740"/>
<keyword evidence="8" id="KW-0511">Multifunctional enzyme</keyword>
<dbReference type="GO" id="GO:0006109">
    <property type="term" value="P:regulation of carbohydrate metabolic process"/>
    <property type="evidence" value="ECO:0007669"/>
    <property type="project" value="InterPro"/>
</dbReference>
<accession>S5LVZ6</accession>
<evidence type="ECO:0000256" key="7">
    <source>
        <dbReference type="ARBA" id="ARBA00022840"/>
    </source>
</evidence>